<gene>
    <name evidence="2" type="ordered locus">CVAR_2465</name>
</gene>
<accession>G0HFC1</accession>
<dbReference type="KEGG" id="cva:CVAR_2465"/>
<evidence type="ECO:0000313" key="2">
    <source>
        <dbReference type="EMBL" id="AEK37810.1"/>
    </source>
</evidence>
<dbReference type="STRING" id="858619.CVAR_2465"/>
<evidence type="ECO:0000313" key="3">
    <source>
        <dbReference type="Proteomes" id="UP000006659"/>
    </source>
</evidence>
<dbReference type="eggNOG" id="ENOG5031PGR">
    <property type="taxonomic scope" value="Bacteria"/>
</dbReference>
<sequence>MLGTLRHRNHSDRPPRTPAPVVTTVTTPALVEEITLIVAVTGRELITWDPDASLSEGTGSVILLQDAASPGVVADLTARGVAVRTVTVTDGTGDVGEVGEGRVFYLPGQATDLAAHLGAADHPDVAVYGAVGGAGTTTFAAALAEALADPALGGDGQALLVEASGHSAFDHLLGLENTAGRRLPDLAGTSTLTAAMLRDLPWSGDVAVLSGTGPVPDYLDTAMPVVRDSGRWSGGEVTGRPVLVVPATVPGALAGRAALARIPGAAVVLRGMPRSDLEWNDALTLLGRAPEVTWDDDPFLTAETDRGDFGPGQSTGTAGTAAARLVTALADSLDGGNS</sequence>
<dbReference type="Gene3D" id="3.40.50.300">
    <property type="entry name" value="P-loop containing nucleotide triphosphate hydrolases"/>
    <property type="match status" value="1"/>
</dbReference>
<organism evidence="2 3">
    <name type="scientific">Corynebacterium variabile (strain DSM 44702 / CIP 107183 / JCM 12073 / NCIMB 30131)</name>
    <name type="common">Corynebacterium mooreparkense</name>
    <dbReference type="NCBI Taxonomy" id="858619"/>
    <lineage>
        <taxon>Bacteria</taxon>
        <taxon>Bacillati</taxon>
        <taxon>Actinomycetota</taxon>
        <taxon>Actinomycetes</taxon>
        <taxon>Mycobacteriales</taxon>
        <taxon>Corynebacteriaceae</taxon>
        <taxon>Corynebacterium</taxon>
    </lineage>
</organism>
<evidence type="ECO:0000256" key="1">
    <source>
        <dbReference type="SAM" id="MobiDB-lite"/>
    </source>
</evidence>
<dbReference type="Proteomes" id="UP000006659">
    <property type="component" value="Chromosome"/>
</dbReference>
<dbReference type="InterPro" id="IPR027417">
    <property type="entry name" value="P-loop_NTPase"/>
</dbReference>
<reference evidence="2 3" key="1">
    <citation type="journal article" date="2011" name="BMC Genomics">
        <title>Complete genome sequence of Corynebacterium variabile DSM 44702 isolated from the surface of smear-ripened cheeses and insights into cheese ripening and flavor generation.</title>
        <authorList>
            <person name="Schroeder J."/>
            <person name="Maus I."/>
            <person name="Trost E."/>
            <person name="Tauch A."/>
        </authorList>
    </citation>
    <scope>NUCLEOTIDE SEQUENCE [LARGE SCALE GENOMIC DNA]</scope>
    <source>
        <strain evidence="3">DSM 44702 / JCM 12073 / NCIMB 30131</strain>
    </source>
</reference>
<dbReference type="EMBL" id="CP002917">
    <property type="protein sequence ID" value="AEK37810.1"/>
    <property type="molecule type" value="Genomic_DNA"/>
</dbReference>
<feature type="region of interest" description="Disordered" evidence="1">
    <location>
        <begin position="1"/>
        <end position="21"/>
    </location>
</feature>
<dbReference type="AlphaFoldDB" id="G0HFC1"/>
<proteinExistence type="predicted"/>
<dbReference type="HOGENOM" id="CLU_876375_0_0_11"/>
<name>G0HFC1_CORVD</name>
<protein>
    <submittedName>
        <fullName evidence="2">Uncharacterized protein</fullName>
    </submittedName>
</protein>
<feature type="region of interest" description="Disordered" evidence="1">
    <location>
        <begin position="300"/>
        <end position="320"/>
    </location>
</feature>
<feature type="compositionally biased region" description="Basic residues" evidence="1">
    <location>
        <begin position="1"/>
        <end position="10"/>
    </location>
</feature>